<organism evidence="2 3">
    <name type="scientific">Daphnia pulex</name>
    <name type="common">Water flea</name>
    <dbReference type="NCBI Taxonomy" id="6669"/>
    <lineage>
        <taxon>Eukaryota</taxon>
        <taxon>Metazoa</taxon>
        <taxon>Ecdysozoa</taxon>
        <taxon>Arthropoda</taxon>
        <taxon>Crustacea</taxon>
        <taxon>Branchiopoda</taxon>
        <taxon>Diplostraca</taxon>
        <taxon>Cladocera</taxon>
        <taxon>Anomopoda</taxon>
        <taxon>Daphniidae</taxon>
        <taxon>Daphnia</taxon>
    </lineage>
</organism>
<gene>
    <name evidence="2" type="ORF">DAPPUDRAFT_233891</name>
</gene>
<accession>E9FW16</accession>
<reference evidence="2 3" key="1">
    <citation type="journal article" date="2011" name="Science">
        <title>The ecoresponsive genome of Daphnia pulex.</title>
        <authorList>
            <person name="Colbourne J.K."/>
            <person name="Pfrender M.E."/>
            <person name="Gilbert D."/>
            <person name="Thomas W.K."/>
            <person name="Tucker A."/>
            <person name="Oakley T.H."/>
            <person name="Tokishita S."/>
            <person name="Aerts A."/>
            <person name="Arnold G.J."/>
            <person name="Basu M.K."/>
            <person name="Bauer D.J."/>
            <person name="Caceres C.E."/>
            <person name="Carmel L."/>
            <person name="Casola C."/>
            <person name="Choi J.H."/>
            <person name="Detter J.C."/>
            <person name="Dong Q."/>
            <person name="Dusheyko S."/>
            <person name="Eads B.D."/>
            <person name="Frohlich T."/>
            <person name="Geiler-Samerotte K.A."/>
            <person name="Gerlach D."/>
            <person name="Hatcher P."/>
            <person name="Jogdeo S."/>
            <person name="Krijgsveld J."/>
            <person name="Kriventseva E.V."/>
            <person name="Kultz D."/>
            <person name="Laforsch C."/>
            <person name="Lindquist E."/>
            <person name="Lopez J."/>
            <person name="Manak J.R."/>
            <person name="Muller J."/>
            <person name="Pangilinan J."/>
            <person name="Patwardhan R.P."/>
            <person name="Pitluck S."/>
            <person name="Pritham E.J."/>
            <person name="Rechtsteiner A."/>
            <person name="Rho M."/>
            <person name="Rogozin I.B."/>
            <person name="Sakarya O."/>
            <person name="Salamov A."/>
            <person name="Schaack S."/>
            <person name="Shapiro H."/>
            <person name="Shiga Y."/>
            <person name="Skalitzky C."/>
            <person name="Smith Z."/>
            <person name="Souvorov A."/>
            <person name="Sung W."/>
            <person name="Tang Z."/>
            <person name="Tsuchiya D."/>
            <person name="Tu H."/>
            <person name="Vos H."/>
            <person name="Wang M."/>
            <person name="Wolf Y.I."/>
            <person name="Yamagata H."/>
            <person name="Yamada T."/>
            <person name="Ye Y."/>
            <person name="Shaw J.R."/>
            <person name="Andrews J."/>
            <person name="Crease T.J."/>
            <person name="Tang H."/>
            <person name="Lucas S.M."/>
            <person name="Robertson H.M."/>
            <person name="Bork P."/>
            <person name="Koonin E.V."/>
            <person name="Zdobnov E.M."/>
            <person name="Grigoriev I.V."/>
            <person name="Lynch M."/>
            <person name="Boore J.L."/>
        </authorList>
    </citation>
    <scope>NUCLEOTIDE SEQUENCE [LARGE SCALE GENOMIC DNA]</scope>
</reference>
<evidence type="ECO:0000313" key="3">
    <source>
        <dbReference type="Proteomes" id="UP000000305"/>
    </source>
</evidence>
<name>E9FW16_DAPPU</name>
<feature type="region of interest" description="Disordered" evidence="1">
    <location>
        <begin position="19"/>
        <end position="40"/>
    </location>
</feature>
<dbReference type="HOGENOM" id="CLU_2640625_0_0_1"/>
<protein>
    <submittedName>
        <fullName evidence="2">Uncharacterized protein</fullName>
    </submittedName>
</protein>
<dbReference type="EMBL" id="GL732525">
    <property type="protein sequence ID" value="EFX88644.1"/>
    <property type="molecule type" value="Genomic_DNA"/>
</dbReference>
<dbReference type="KEGG" id="dpx:DAPPUDRAFT_233891"/>
<evidence type="ECO:0000256" key="1">
    <source>
        <dbReference type="SAM" id="MobiDB-lite"/>
    </source>
</evidence>
<sequence length="77" mass="8875">MFRLIPLVMQIHSPNARKNLQPTDFDREFSPESSVEVDETIGKSRTQSTVLLAVVGFREKGPQFWAFILERPPPDYI</sequence>
<evidence type="ECO:0000313" key="2">
    <source>
        <dbReference type="EMBL" id="EFX88644.1"/>
    </source>
</evidence>
<dbReference type="Proteomes" id="UP000000305">
    <property type="component" value="Unassembled WGS sequence"/>
</dbReference>
<keyword evidence="3" id="KW-1185">Reference proteome</keyword>
<proteinExistence type="predicted"/>
<dbReference type="InParanoid" id="E9FW16"/>
<dbReference type="AlphaFoldDB" id="E9FW16"/>